<keyword evidence="3" id="KW-0808">Transferase</keyword>
<name>A0A5P8WJ29_9NOSO</name>
<evidence type="ECO:0000313" key="4">
    <source>
        <dbReference type="Proteomes" id="UP000326678"/>
    </source>
</evidence>
<dbReference type="KEGG" id="nsh:GXM_10092"/>
<feature type="domain" description="YcaO" evidence="2">
    <location>
        <begin position="82"/>
        <end position="408"/>
    </location>
</feature>
<dbReference type="InterPro" id="IPR003776">
    <property type="entry name" value="YcaO-like_dom"/>
</dbReference>
<dbReference type="PANTHER" id="PTHR37809:SF1">
    <property type="entry name" value="RIBOSOMAL PROTEIN S12 METHYLTHIOTRANSFERASE ACCESSORY FACTOR YCAO"/>
    <property type="match status" value="1"/>
</dbReference>
<proteinExistence type="predicted"/>
<protein>
    <submittedName>
        <fullName evidence="3">YcaO, ribosomal protein S12 methylthiotransferase accessory factor</fullName>
    </submittedName>
</protein>
<dbReference type="PANTHER" id="PTHR37809">
    <property type="entry name" value="RIBOSOMAL PROTEIN S12 METHYLTHIOTRANSFERASE ACCESSORY FACTOR YCAO"/>
    <property type="match status" value="1"/>
</dbReference>
<dbReference type="Proteomes" id="UP000326678">
    <property type="component" value="Chromosome pGXM04"/>
</dbReference>
<reference evidence="3 4" key="1">
    <citation type="submission" date="2019-10" db="EMBL/GenBank/DDBJ databases">
        <title>Genomic and transcriptomic insights into the perfect genentic adaptation of a filamentous nitrogen-fixing cyanobacterium to rice fields.</title>
        <authorList>
            <person name="Chen Z."/>
        </authorList>
    </citation>
    <scope>NUCLEOTIDE SEQUENCE [LARGE SCALE GENOMIC DNA]</scope>
    <source>
        <strain evidence="3">CCNUC1</strain>
    </source>
</reference>
<dbReference type="EMBL" id="CP045231">
    <property type="protein sequence ID" value="QFS52828.1"/>
    <property type="molecule type" value="Genomic_DNA"/>
</dbReference>
<dbReference type="AlphaFoldDB" id="A0A5P8WJ29"/>
<keyword evidence="3" id="KW-0687">Ribonucleoprotein</keyword>
<dbReference type="RefSeq" id="WP_152592937.1">
    <property type="nucleotide sequence ID" value="NZ_CP045231.1"/>
</dbReference>
<sequence>MKQSNAWKGILDICSTSDKTLLQSDTYRTQSVIKTFRRVWQLRSKIGITRLTDLTDLDYIGIPVASAFRPCVDDAQISATQGKGIRRIDALTSALLEAVERFSASVYKKTLKATTTELKANKCFYKSPDSLGAAPLSSNKTIEWINATSLSSGCSVFVPAAEVLFPYYPSVGTFRPMRPSTTGLAAGNTIAEAVLAALFEVIERDTVSKYLYGGLSQLLNLDSIKTGPELKLLNKFTKAGIDLFVVDLSHTSPLPVFFASLLNTQGPGPKVSVAGQGAHLSPQIALRRALLEAAQSRIVALHGSREDLIRHASDWEGDLDNLREQREKVRQAAQIGGMSTLTFDFPKPTSILDALQRIEQLLKAAGYNDAIYTNLTNPEILIPTVHVIVPGMVDTIVDPERRHFVPKP</sequence>
<dbReference type="GO" id="GO:0016740">
    <property type="term" value="F:transferase activity"/>
    <property type="evidence" value="ECO:0007669"/>
    <property type="project" value="UniProtKB-KW"/>
</dbReference>
<organism evidence="3 4">
    <name type="scientific">Nostoc sphaeroides CCNUC1</name>
    <dbReference type="NCBI Taxonomy" id="2653204"/>
    <lineage>
        <taxon>Bacteria</taxon>
        <taxon>Bacillati</taxon>
        <taxon>Cyanobacteriota</taxon>
        <taxon>Cyanophyceae</taxon>
        <taxon>Nostocales</taxon>
        <taxon>Nostocaceae</taxon>
        <taxon>Nostoc</taxon>
    </lineage>
</organism>
<gene>
    <name evidence="3" type="ORF">GXM_10092</name>
</gene>
<feature type="coiled-coil region" evidence="1">
    <location>
        <begin position="305"/>
        <end position="332"/>
    </location>
</feature>
<keyword evidence="1" id="KW-0175">Coiled coil</keyword>
<dbReference type="Pfam" id="PF02624">
    <property type="entry name" value="YcaO"/>
    <property type="match status" value="1"/>
</dbReference>
<accession>A0A5P8WJ29</accession>
<dbReference type="NCBIfam" id="TIGR00702">
    <property type="entry name" value="YcaO-type kinase domain"/>
    <property type="match status" value="1"/>
</dbReference>
<evidence type="ECO:0000313" key="3">
    <source>
        <dbReference type="EMBL" id="QFS52828.1"/>
    </source>
</evidence>
<keyword evidence="3" id="KW-0689">Ribosomal protein</keyword>
<dbReference type="PROSITE" id="PS51664">
    <property type="entry name" value="YCAO"/>
    <property type="match status" value="1"/>
</dbReference>
<keyword evidence="4" id="KW-1185">Reference proteome</keyword>
<dbReference type="Gene3D" id="3.30.160.660">
    <property type="match status" value="1"/>
</dbReference>
<evidence type="ECO:0000256" key="1">
    <source>
        <dbReference type="SAM" id="Coils"/>
    </source>
</evidence>
<evidence type="ECO:0000259" key="2">
    <source>
        <dbReference type="PROSITE" id="PS51664"/>
    </source>
</evidence>
<dbReference type="GO" id="GO:0005840">
    <property type="term" value="C:ribosome"/>
    <property type="evidence" value="ECO:0007669"/>
    <property type="project" value="UniProtKB-KW"/>
</dbReference>